<protein>
    <recommendedName>
        <fullName evidence="3">DUF1380 domain-containing protein</fullName>
    </recommendedName>
</protein>
<evidence type="ECO:0000313" key="2">
    <source>
        <dbReference type="Proteomes" id="UP000232062"/>
    </source>
</evidence>
<evidence type="ECO:0008006" key="3">
    <source>
        <dbReference type="Google" id="ProtNLM"/>
    </source>
</evidence>
<accession>A0A2M9WD66</accession>
<proteinExistence type="predicted"/>
<dbReference type="AlphaFoldDB" id="A0A2M9WD66"/>
<dbReference type="Proteomes" id="UP000232062">
    <property type="component" value="Unassembled WGS sequence"/>
</dbReference>
<dbReference type="EMBL" id="PIQI01000015">
    <property type="protein sequence ID" value="PJZ05485.1"/>
    <property type="molecule type" value="Genomic_DNA"/>
</dbReference>
<dbReference type="RefSeq" id="WP_100701662.1">
    <property type="nucleotide sequence ID" value="NZ_MLFP01000033.1"/>
</dbReference>
<organism evidence="1 2">
    <name type="scientific">Pantoea rodasii</name>
    <dbReference type="NCBI Taxonomy" id="1076549"/>
    <lineage>
        <taxon>Bacteria</taxon>
        <taxon>Pseudomonadati</taxon>
        <taxon>Pseudomonadota</taxon>
        <taxon>Gammaproteobacteria</taxon>
        <taxon>Enterobacterales</taxon>
        <taxon>Erwiniaceae</taxon>
        <taxon>Pantoea</taxon>
    </lineage>
</organism>
<reference evidence="1 2" key="1">
    <citation type="submission" date="2017-11" db="EMBL/GenBank/DDBJ databases">
        <title>The genome sequence of Pantoea rodasii DSM 26611.</title>
        <authorList>
            <person name="Gao J."/>
            <person name="Mao X."/>
            <person name="Sun J."/>
        </authorList>
    </citation>
    <scope>NUCLEOTIDE SEQUENCE [LARGE SCALE GENOMIC DNA]</scope>
    <source>
        <strain evidence="1 2">DSM 26611</strain>
    </source>
</reference>
<keyword evidence="2" id="KW-1185">Reference proteome</keyword>
<gene>
    <name evidence="1" type="ORF">PRCB_10605</name>
</gene>
<name>A0A2M9WD66_9GAMM</name>
<evidence type="ECO:0000313" key="1">
    <source>
        <dbReference type="EMBL" id="PJZ05485.1"/>
    </source>
</evidence>
<sequence length="136" mass="15053">MHGSVIDICKNLADDFGPEESVAVLVWTKADVMDCGECMEITEDEAGRVLSAIGDEGYHFEYGVGQDRVREMLNNLRDEEEQACEVSVSAAALEQVLRVAWGFMRLEDAQGGEGYAANLWQSEHEALRKVGDALKR</sequence>
<comment type="caution">
    <text evidence="1">The sequence shown here is derived from an EMBL/GenBank/DDBJ whole genome shotgun (WGS) entry which is preliminary data.</text>
</comment>
<dbReference type="OrthoDB" id="6547742at2"/>